<keyword evidence="2" id="KW-0396">Initiation factor</keyword>
<reference evidence="6" key="2">
    <citation type="journal article" date="2023" name="Infect Dis Poverty">
        <title>Chromosome-scale genome of the human blood fluke Schistosoma mekongi and its implications for public health.</title>
        <authorList>
            <person name="Zhou M."/>
            <person name="Xu L."/>
            <person name="Xu D."/>
            <person name="Chen W."/>
            <person name="Khan J."/>
            <person name="Hu Y."/>
            <person name="Huang H."/>
            <person name="Wei H."/>
            <person name="Zhang Y."/>
            <person name="Chusongsang P."/>
            <person name="Tanasarnprasert K."/>
            <person name="Hu X."/>
            <person name="Limpanont Y."/>
            <person name="Lv Z."/>
        </authorList>
    </citation>
    <scope>NUCLEOTIDE SEQUENCE</scope>
    <source>
        <strain evidence="6">LV_2022a</strain>
    </source>
</reference>
<accession>A0AAE1Z767</accession>
<dbReference type="PANTHER" id="PTHR12399:SF0">
    <property type="entry name" value="EUKARYOTIC TRANSLATION INITIATION FACTOR 3 SUBUNIT D"/>
    <property type="match status" value="1"/>
</dbReference>
<dbReference type="InterPro" id="IPR007783">
    <property type="entry name" value="eIF3d"/>
</dbReference>
<dbReference type="Pfam" id="PF05091">
    <property type="entry name" value="eIF-3_zeta"/>
    <property type="match status" value="1"/>
</dbReference>
<keyword evidence="7" id="KW-1185">Reference proteome</keyword>
<evidence type="ECO:0000256" key="3">
    <source>
        <dbReference type="ARBA" id="ARBA00022884"/>
    </source>
</evidence>
<keyword evidence="1" id="KW-0963">Cytoplasm</keyword>
<organism evidence="6 7">
    <name type="scientific">Schistosoma mekongi</name>
    <name type="common">Parasitic worm</name>
    <dbReference type="NCBI Taxonomy" id="38744"/>
    <lineage>
        <taxon>Eukaryota</taxon>
        <taxon>Metazoa</taxon>
        <taxon>Spiralia</taxon>
        <taxon>Lophotrochozoa</taxon>
        <taxon>Platyhelminthes</taxon>
        <taxon>Trematoda</taxon>
        <taxon>Digenea</taxon>
        <taxon>Strigeidida</taxon>
        <taxon>Schistosomatoidea</taxon>
        <taxon>Schistosomatidae</taxon>
        <taxon>Schistosoma</taxon>
    </lineage>
</organism>
<evidence type="ECO:0000313" key="7">
    <source>
        <dbReference type="Proteomes" id="UP001292079"/>
    </source>
</evidence>
<protein>
    <submittedName>
        <fullName evidence="6">Uncharacterized protein</fullName>
    </submittedName>
</protein>
<sequence>MNKSKGVNFDKIVYCHITGGKTYSFSEENPFKDDEDEDSDNPNPSQNKNREGGKEELGSVGYRYRVFDLGNYIRMVIRCEVNGVLQPTGDDASNSPQIVCIRALNEFDSRYCGGVDWRTKLDTQRRAVLAAEIKNNAFKLAGWTVCSILSGADQLKLGYVIVYLNVSLYYADTEYSAQPVLRIYALQQDAFDSDEDKENISEEVAVIEQQNAEPSKTEVNVLEHGQDNLKIQSRKVGAISQPITDENNKP</sequence>
<evidence type="ECO:0000256" key="2">
    <source>
        <dbReference type="ARBA" id="ARBA00022540"/>
    </source>
</evidence>
<evidence type="ECO:0000256" key="1">
    <source>
        <dbReference type="ARBA" id="ARBA00022490"/>
    </source>
</evidence>
<keyword evidence="4" id="KW-0648">Protein biosynthesis</keyword>
<dbReference type="EMBL" id="JALJAT010000007">
    <property type="protein sequence ID" value="KAK4468358.1"/>
    <property type="molecule type" value="Genomic_DNA"/>
</dbReference>
<dbReference type="AlphaFoldDB" id="A0AAE1Z767"/>
<dbReference type="GO" id="GO:0003743">
    <property type="term" value="F:translation initiation factor activity"/>
    <property type="evidence" value="ECO:0007669"/>
    <property type="project" value="UniProtKB-KW"/>
</dbReference>
<dbReference type="Proteomes" id="UP001292079">
    <property type="component" value="Unassembled WGS sequence"/>
</dbReference>
<evidence type="ECO:0000256" key="5">
    <source>
        <dbReference type="SAM" id="MobiDB-lite"/>
    </source>
</evidence>
<evidence type="ECO:0000313" key="6">
    <source>
        <dbReference type="EMBL" id="KAK4468358.1"/>
    </source>
</evidence>
<gene>
    <name evidence="6" type="ORF">MN116_008151</name>
</gene>
<dbReference type="GO" id="GO:0005852">
    <property type="term" value="C:eukaryotic translation initiation factor 3 complex"/>
    <property type="evidence" value="ECO:0007669"/>
    <property type="project" value="InterPro"/>
</dbReference>
<feature type="region of interest" description="Disordered" evidence="5">
    <location>
        <begin position="23"/>
        <end position="55"/>
    </location>
</feature>
<comment type="caution">
    <text evidence="6">The sequence shown here is derived from an EMBL/GenBank/DDBJ whole genome shotgun (WGS) entry which is preliminary data.</text>
</comment>
<dbReference type="GO" id="GO:0003723">
    <property type="term" value="F:RNA binding"/>
    <property type="evidence" value="ECO:0007669"/>
    <property type="project" value="UniProtKB-KW"/>
</dbReference>
<dbReference type="PANTHER" id="PTHR12399">
    <property type="entry name" value="EUKARYOTIC TRANSLATION INITIATION FACTOR 3 SUBUNIT 7"/>
    <property type="match status" value="1"/>
</dbReference>
<proteinExistence type="predicted"/>
<keyword evidence="3" id="KW-0694">RNA-binding</keyword>
<reference evidence="6" key="1">
    <citation type="submission" date="2022-04" db="EMBL/GenBank/DDBJ databases">
        <authorList>
            <person name="Xu L."/>
            <person name="Lv Z."/>
        </authorList>
    </citation>
    <scope>NUCLEOTIDE SEQUENCE</scope>
    <source>
        <strain evidence="6">LV_2022a</strain>
    </source>
</reference>
<evidence type="ECO:0000256" key="4">
    <source>
        <dbReference type="ARBA" id="ARBA00022917"/>
    </source>
</evidence>
<name>A0AAE1Z767_SCHME</name>